<keyword evidence="3" id="KW-1185">Reference proteome</keyword>
<evidence type="ECO:0000313" key="1">
    <source>
        <dbReference type="EMBL" id="GMN32996.1"/>
    </source>
</evidence>
<protein>
    <submittedName>
        <fullName evidence="2">Uncharacterized protein</fullName>
    </submittedName>
</protein>
<gene>
    <name evidence="1" type="ORF">TIFTF001_041820</name>
    <name evidence="2" type="ORF">TIFTF001_041822</name>
</gene>
<evidence type="ECO:0000313" key="2">
    <source>
        <dbReference type="EMBL" id="GMN33010.1"/>
    </source>
</evidence>
<organism evidence="2 3">
    <name type="scientific">Ficus carica</name>
    <name type="common">Common fig</name>
    <dbReference type="NCBI Taxonomy" id="3494"/>
    <lineage>
        <taxon>Eukaryota</taxon>
        <taxon>Viridiplantae</taxon>
        <taxon>Streptophyta</taxon>
        <taxon>Embryophyta</taxon>
        <taxon>Tracheophyta</taxon>
        <taxon>Spermatophyta</taxon>
        <taxon>Magnoliopsida</taxon>
        <taxon>eudicotyledons</taxon>
        <taxon>Gunneridae</taxon>
        <taxon>Pentapetalae</taxon>
        <taxon>rosids</taxon>
        <taxon>fabids</taxon>
        <taxon>Rosales</taxon>
        <taxon>Moraceae</taxon>
        <taxon>Ficeae</taxon>
        <taxon>Ficus</taxon>
    </lineage>
</organism>
<reference evidence="2" key="1">
    <citation type="submission" date="2023-07" db="EMBL/GenBank/DDBJ databases">
        <title>draft genome sequence of fig (Ficus carica).</title>
        <authorList>
            <person name="Takahashi T."/>
            <person name="Nishimura K."/>
        </authorList>
    </citation>
    <scope>NUCLEOTIDE SEQUENCE</scope>
</reference>
<evidence type="ECO:0000313" key="3">
    <source>
        <dbReference type="Proteomes" id="UP001187192"/>
    </source>
</evidence>
<sequence>MESQPFLFPISASSLATRSSIMAVMTHKVPCILSQLIAEEVHHVILHVFSSLATQDIHRDFFSYDDYRETRPFSFSRQRGTVVASLMLGLQQ</sequence>
<proteinExistence type="predicted"/>
<name>A0AA88CV46_FICCA</name>
<accession>A0AA88CV46</accession>
<dbReference type="EMBL" id="BTGU01002030">
    <property type="protein sequence ID" value="GMN32996.1"/>
    <property type="molecule type" value="Genomic_DNA"/>
</dbReference>
<dbReference type="AlphaFoldDB" id="A0AA88CV46"/>
<comment type="caution">
    <text evidence="2">The sequence shown here is derived from an EMBL/GenBank/DDBJ whole genome shotgun (WGS) entry which is preliminary data.</text>
</comment>
<dbReference type="EMBL" id="BTGU01002031">
    <property type="protein sequence ID" value="GMN33010.1"/>
    <property type="molecule type" value="Genomic_DNA"/>
</dbReference>
<dbReference type="Proteomes" id="UP001187192">
    <property type="component" value="Unassembled WGS sequence"/>
</dbReference>